<protein>
    <recommendedName>
        <fullName evidence="3">GNAT family N-acetyltransferase</fullName>
    </recommendedName>
</protein>
<dbReference type="EMBL" id="BAAAYL010000001">
    <property type="protein sequence ID" value="GAA3373636.1"/>
    <property type="molecule type" value="Genomic_DNA"/>
</dbReference>
<proteinExistence type="predicted"/>
<evidence type="ECO:0000313" key="2">
    <source>
        <dbReference type="Proteomes" id="UP001499990"/>
    </source>
</evidence>
<organism evidence="1 2">
    <name type="scientific">Streptomyces sannanensis</name>
    <dbReference type="NCBI Taxonomy" id="285536"/>
    <lineage>
        <taxon>Bacteria</taxon>
        <taxon>Bacillati</taxon>
        <taxon>Actinomycetota</taxon>
        <taxon>Actinomycetes</taxon>
        <taxon>Kitasatosporales</taxon>
        <taxon>Streptomycetaceae</taxon>
        <taxon>Streptomyces</taxon>
    </lineage>
</organism>
<gene>
    <name evidence="1" type="ORF">GCM10020367_34360</name>
</gene>
<name>A0ABP6SCY4_9ACTN</name>
<dbReference type="SUPFAM" id="SSF55729">
    <property type="entry name" value="Acyl-CoA N-acyltransferases (Nat)"/>
    <property type="match status" value="1"/>
</dbReference>
<sequence>MNLTVERTGAREWSDEQLEMLFAGGFPQFITADQTVKQYIGRVREWFGDLDLMLIDEHGVPVATGWGVPLRWDERVESLPTGYTDSLVRAVEGREQGVAPDTLVICGAIVAPALKGKGLAGEVLLALRQAAEEAGWPRVIAPVRPTAKCRYPLTPIEMFMEWTRPDGTAFDPWVRTHLKLGGRILAAAPVSQTMTGTVAEWEKWTGTALPGSGEYVIPDGMSPLHIDRDADLGTYTEPNIWIRHR</sequence>
<comment type="caution">
    <text evidence="1">The sequence shown here is derived from an EMBL/GenBank/DDBJ whole genome shotgun (WGS) entry which is preliminary data.</text>
</comment>
<dbReference type="Proteomes" id="UP001499990">
    <property type="component" value="Unassembled WGS sequence"/>
</dbReference>
<dbReference type="Gene3D" id="3.40.630.30">
    <property type="match status" value="1"/>
</dbReference>
<evidence type="ECO:0008006" key="3">
    <source>
        <dbReference type="Google" id="ProtNLM"/>
    </source>
</evidence>
<keyword evidence="2" id="KW-1185">Reference proteome</keyword>
<dbReference type="RefSeq" id="WP_345038439.1">
    <property type="nucleotide sequence ID" value="NZ_BAAAYL010000001.1"/>
</dbReference>
<accession>A0ABP6SCY4</accession>
<reference evidence="2" key="1">
    <citation type="journal article" date="2019" name="Int. J. Syst. Evol. Microbiol.">
        <title>The Global Catalogue of Microorganisms (GCM) 10K type strain sequencing project: providing services to taxonomists for standard genome sequencing and annotation.</title>
        <authorList>
            <consortium name="The Broad Institute Genomics Platform"/>
            <consortium name="The Broad Institute Genome Sequencing Center for Infectious Disease"/>
            <person name="Wu L."/>
            <person name="Ma J."/>
        </authorList>
    </citation>
    <scope>NUCLEOTIDE SEQUENCE [LARGE SCALE GENOMIC DNA]</scope>
    <source>
        <strain evidence="2">JCM 9651</strain>
    </source>
</reference>
<evidence type="ECO:0000313" key="1">
    <source>
        <dbReference type="EMBL" id="GAA3373636.1"/>
    </source>
</evidence>
<dbReference type="InterPro" id="IPR016181">
    <property type="entry name" value="Acyl_CoA_acyltransferase"/>
</dbReference>